<dbReference type="Proteomes" id="UP000708208">
    <property type="component" value="Unassembled WGS sequence"/>
</dbReference>
<dbReference type="OrthoDB" id="6606584at2759"/>
<proteinExistence type="predicted"/>
<sequence>MLSAILVHFLKNDIIFLHKKLQKDGNDDAEIRNPVLRRGRDFTKAEKHYMIDCLQPERGDQHGHIIAATLGGRNQLYNLFPQHPAVNMNRGVARDHQNYWFNNDMAMKSFLKSGPDNRIYLEVRLQYA</sequence>
<comment type="caution">
    <text evidence="1">The sequence shown here is derived from an EMBL/GenBank/DDBJ whole genome shotgun (WGS) entry which is preliminary data.</text>
</comment>
<reference evidence="1" key="1">
    <citation type="submission" date="2021-06" db="EMBL/GenBank/DDBJ databases">
        <authorList>
            <person name="Hodson N. C."/>
            <person name="Mongue J. A."/>
            <person name="Jaron S. K."/>
        </authorList>
    </citation>
    <scope>NUCLEOTIDE SEQUENCE</scope>
</reference>
<protein>
    <submittedName>
        <fullName evidence="1">Uncharacterized protein</fullName>
    </submittedName>
</protein>
<accession>A0A8J2KE83</accession>
<evidence type="ECO:0000313" key="2">
    <source>
        <dbReference type="Proteomes" id="UP000708208"/>
    </source>
</evidence>
<name>A0A8J2KE83_9HEXA</name>
<keyword evidence="2" id="KW-1185">Reference proteome</keyword>
<gene>
    <name evidence="1" type="ORF">AFUS01_LOCUS23379</name>
</gene>
<evidence type="ECO:0000313" key="1">
    <source>
        <dbReference type="EMBL" id="CAG7784710.1"/>
    </source>
</evidence>
<dbReference type="EMBL" id="CAJVCH010280926">
    <property type="protein sequence ID" value="CAG7784710.1"/>
    <property type="molecule type" value="Genomic_DNA"/>
</dbReference>
<dbReference type="AlphaFoldDB" id="A0A8J2KE83"/>
<organism evidence="1 2">
    <name type="scientific">Allacma fusca</name>
    <dbReference type="NCBI Taxonomy" id="39272"/>
    <lineage>
        <taxon>Eukaryota</taxon>
        <taxon>Metazoa</taxon>
        <taxon>Ecdysozoa</taxon>
        <taxon>Arthropoda</taxon>
        <taxon>Hexapoda</taxon>
        <taxon>Collembola</taxon>
        <taxon>Symphypleona</taxon>
        <taxon>Sminthuridae</taxon>
        <taxon>Allacma</taxon>
    </lineage>
</organism>